<dbReference type="InterPro" id="IPR029068">
    <property type="entry name" value="Glyas_Bleomycin-R_OHBP_Dase"/>
</dbReference>
<organism evidence="2 3">
    <name type="scientific">Granulosicoccus antarcticus IMCC3135</name>
    <dbReference type="NCBI Taxonomy" id="1192854"/>
    <lineage>
        <taxon>Bacteria</taxon>
        <taxon>Pseudomonadati</taxon>
        <taxon>Pseudomonadota</taxon>
        <taxon>Gammaproteobacteria</taxon>
        <taxon>Chromatiales</taxon>
        <taxon>Granulosicoccaceae</taxon>
        <taxon>Granulosicoccus</taxon>
    </lineage>
</organism>
<reference evidence="2 3" key="1">
    <citation type="submission" date="2016-12" db="EMBL/GenBank/DDBJ databases">
        <authorList>
            <person name="Song W.-J."/>
            <person name="Kurnit D.M."/>
        </authorList>
    </citation>
    <scope>NUCLEOTIDE SEQUENCE [LARGE SCALE GENOMIC DNA]</scope>
    <source>
        <strain evidence="2 3">IMCC3135</strain>
    </source>
</reference>
<dbReference type="Pfam" id="PF00903">
    <property type="entry name" value="Glyoxalase"/>
    <property type="match status" value="1"/>
</dbReference>
<dbReference type="Proteomes" id="UP000250079">
    <property type="component" value="Chromosome"/>
</dbReference>
<name>A0A2Z2NR84_9GAMM</name>
<dbReference type="EMBL" id="CP018632">
    <property type="protein sequence ID" value="ASJ74006.1"/>
    <property type="molecule type" value="Genomic_DNA"/>
</dbReference>
<dbReference type="RefSeq" id="WP_088919104.1">
    <property type="nucleotide sequence ID" value="NZ_CP018632.1"/>
</dbReference>
<accession>A0A2Z2NR84</accession>
<dbReference type="PANTHER" id="PTHR46142:SF3">
    <property type="entry name" value="F18B13.24 PROTEIN"/>
    <property type="match status" value="1"/>
</dbReference>
<dbReference type="SUPFAM" id="SSF54593">
    <property type="entry name" value="Glyoxalase/Bleomycin resistance protein/Dihydroxybiphenyl dioxygenase"/>
    <property type="match status" value="1"/>
</dbReference>
<gene>
    <name evidence="2" type="ORF">IMCC3135_19635</name>
</gene>
<dbReference type="KEGG" id="gai:IMCC3135_19635"/>
<evidence type="ECO:0000313" key="2">
    <source>
        <dbReference type="EMBL" id="ASJ74006.1"/>
    </source>
</evidence>
<evidence type="ECO:0000313" key="3">
    <source>
        <dbReference type="Proteomes" id="UP000250079"/>
    </source>
</evidence>
<evidence type="ECO:0000259" key="1">
    <source>
        <dbReference type="PROSITE" id="PS51819"/>
    </source>
</evidence>
<dbReference type="InterPro" id="IPR037523">
    <property type="entry name" value="VOC_core"/>
</dbReference>
<dbReference type="AlphaFoldDB" id="A0A2Z2NR84"/>
<sequence>MPLVKLDHVNVRTTQLDAMVSWYTTVLGMRSGERPNFPFPGAWMYAGDSATVHLVGIEGSPAAGSEVALKLEHFAFAATDMASFETRLQECGERYERSEVPSFNIVQFNVWDPDGNHIHIDFSI</sequence>
<keyword evidence="3" id="KW-1185">Reference proteome</keyword>
<dbReference type="OrthoDB" id="9804944at2"/>
<protein>
    <recommendedName>
        <fullName evidence="1">VOC domain-containing protein</fullName>
    </recommendedName>
</protein>
<dbReference type="PANTHER" id="PTHR46142">
    <property type="match status" value="1"/>
</dbReference>
<proteinExistence type="predicted"/>
<dbReference type="PROSITE" id="PS51819">
    <property type="entry name" value="VOC"/>
    <property type="match status" value="1"/>
</dbReference>
<dbReference type="Gene3D" id="3.10.180.10">
    <property type="entry name" value="2,3-Dihydroxybiphenyl 1,2-Dioxygenase, domain 1"/>
    <property type="match status" value="1"/>
</dbReference>
<feature type="domain" description="VOC" evidence="1">
    <location>
        <begin position="5"/>
        <end position="123"/>
    </location>
</feature>
<dbReference type="InterPro" id="IPR004360">
    <property type="entry name" value="Glyas_Fos-R_dOase_dom"/>
</dbReference>